<dbReference type="HOGENOM" id="CLU_1517110_0_0_11"/>
<proteinExistence type="predicted"/>
<feature type="transmembrane region" description="Helical" evidence="2">
    <location>
        <begin position="134"/>
        <end position="153"/>
    </location>
</feature>
<keyword evidence="2" id="KW-1133">Transmembrane helix</keyword>
<feature type="region of interest" description="Disordered" evidence="1">
    <location>
        <begin position="167"/>
        <end position="188"/>
    </location>
</feature>
<organism evidence="3 4">
    <name type="scientific">Catenulispora acidiphila (strain DSM 44928 / JCM 14897 / NBRC 102108 / NRRL B-24433 / ID139908)</name>
    <dbReference type="NCBI Taxonomy" id="479433"/>
    <lineage>
        <taxon>Bacteria</taxon>
        <taxon>Bacillati</taxon>
        <taxon>Actinomycetota</taxon>
        <taxon>Actinomycetes</taxon>
        <taxon>Catenulisporales</taxon>
        <taxon>Catenulisporaceae</taxon>
        <taxon>Catenulispora</taxon>
    </lineage>
</organism>
<dbReference type="InParanoid" id="C7QGM8"/>
<dbReference type="Proteomes" id="UP000000851">
    <property type="component" value="Chromosome"/>
</dbReference>
<evidence type="ECO:0000313" key="3">
    <source>
        <dbReference type="EMBL" id="ACU74908.1"/>
    </source>
</evidence>
<feature type="compositionally biased region" description="Pro residues" evidence="1">
    <location>
        <begin position="167"/>
        <end position="177"/>
    </location>
</feature>
<dbReference type="KEGG" id="cai:Caci_6051"/>
<name>C7QGM8_CATAD</name>
<evidence type="ECO:0000313" key="4">
    <source>
        <dbReference type="Proteomes" id="UP000000851"/>
    </source>
</evidence>
<evidence type="ECO:0008006" key="5">
    <source>
        <dbReference type="Google" id="ProtNLM"/>
    </source>
</evidence>
<gene>
    <name evidence="3" type="ordered locus">Caci_6051</name>
</gene>
<feature type="transmembrane region" description="Helical" evidence="2">
    <location>
        <begin position="106"/>
        <end position="128"/>
    </location>
</feature>
<sequence>MDSDQSDHHLRRIRLWLALFITGLVLSGVTAFPLETETRWLSAWLHHLPAPGALTAWIDRTHEGLQQTNAEYPFISYGTDWLAFGHLTIAVAFYGPWRDPVRNKWVVQFGMIACAGVIPLALICGPIRGIPFGWSLVDMSFGVFGALPLIPVWRHIKVLESGGPVRTPPGVPAPGAQPPLDGYPRPAI</sequence>
<accession>C7QGM8</accession>
<dbReference type="STRING" id="479433.Caci_6051"/>
<protein>
    <recommendedName>
        <fullName evidence="5">Cytoplasmic membrane protein</fullName>
    </recommendedName>
</protein>
<keyword evidence="2" id="KW-0812">Transmembrane</keyword>
<evidence type="ECO:0000256" key="2">
    <source>
        <dbReference type="SAM" id="Phobius"/>
    </source>
</evidence>
<evidence type="ECO:0000256" key="1">
    <source>
        <dbReference type="SAM" id="MobiDB-lite"/>
    </source>
</evidence>
<dbReference type="RefSeq" id="WP_015794637.1">
    <property type="nucleotide sequence ID" value="NC_013131.1"/>
</dbReference>
<dbReference type="EMBL" id="CP001700">
    <property type="protein sequence ID" value="ACU74908.1"/>
    <property type="molecule type" value="Genomic_DNA"/>
</dbReference>
<feature type="transmembrane region" description="Helical" evidence="2">
    <location>
        <begin position="74"/>
        <end position="94"/>
    </location>
</feature>
<dbReference type="OrthoDB" id="190649at2"/>
<keyword evidence="2" id="KW-0472">Membrane</keyword>
<keyword evidence="4" id="KW-1185">Reference proteome</keyword>
<dbReference type="eggNOG" id="ENOG5031FUG">
    <property type="taxonomic scope" value="Bacteria"/>
</dbReference>
<reference evidence="3 4" key="1">
    <citation type="journal article" date="2009" name="Stand. Genomic Sci.">
        <title>Complete genome sequence of Catenulispora acidiphila type strain (ID 139908).</title>
        <authorList>
            <person name="Copeland A."/>
            <person name="Lapidus A."/>
            <person name="Glavina Del Rio T."/>
            <person name="Nolan M."/>
            <person name="Lucas S."/>
            <person name="Chen F."/>
            <person name="Tice H."/>
            <person name="Cheng J.F."/>
            <person name="Bruce D."/>
            <person name="Goodwin L."/>
            <person name="Pitluck S."/>
            <person name="Mikhailova N."/>
            <person name="Pati A."/>
            <person name="Ivanova N."/>
            <person name="Mavromatis K."/>
            <person name="Chen A."/>
            <person name="Palaniappan K."/>
            <person name="Chain P."/>
            <person name="Land M."/>
            <person name="Hauser L."/>
            <person name="Chang Y.J."/>
            <person name="Jeffries C.D."/>
            <person name="Chertkov O."/>
            <person name="Brettin T."/>
            <person name="Detter J.C."/>
            <person name="Han C."/>
            <person name="Ali Z."/>
            <person name="Tindall B.J."/>
            <person name="Goker M."/>
            <person name="Bristow J."/>
            <person name="Eisen J.A."/>
            <person name="Markowitz V."/>
            <person name="Hugenholtz P."/>
            <person name="Kyrpides N.C."/>
            <person name="Klenk H.P."/>
        </authorList>
    </citation>
    <scope>NUCLEOTIDE SEQUENCE [LARGE SCALE GENOMIC DNA]</scope>
    <source>
        <strain evidence="4">DSM 44928 / JCM 14897 / NBRC 102108 / NRRL B-24433 / ID139908</strain>
    </source>
</reference>
<dbReference type="AlphaFoldDB" id="C7QGM8"/>